<comment type="caution">
    <text evidence="1">The sequence shown here is derived from an EMBL/GenBank/DDBJ whole genome shotgun (WGS) entry which is preliminary data.</text>
</comment>
<dbReference type="OrthoDB" id="10349914at2759"/>
<sequence>MLDGGANKSFILREVVELLDLKIISKEALVIHTYGSETAEKRIHDIIEITLQNVLHTNRNIKIQAVIIDSITSAKLRIPLLFIRNIALEKGIELADNSTSERIYVLLGSDYISEILGERNIRISKRLIAADSIFEYLLQGKEEDIDCK</sequence>
<name>A0A4Y2LUZ2_ARAVE</name>
<keyword evidence="2" id="KW-1185">Reference proteome</keyword>
<dbReference type="Proteomes" id="UP000499080">
    <property type="component" value="Unassembled WGS sequence"/>
</dbReference>
<gene>
    <name evidence="1" type="ORF">AVEN_64906_1</name>
</gene>
<dbReference type="EMBL" id="BGPR01006367">
    <property type="protein sequence ID" value="GBN18352.1"/>
    <property type="molecule type" value="Genomic_DNA"/>
</dbReference>
<evidence type="ECO:0000313" key="2">
    <source>
        <dbReference type="Proteomes" id="UP000499080"/>
    </source>
</evidence>
<proteinExistence type="predicted"/>
<protein>
    <submittedName>
        <fullName evidence="1">Uncharacterized protein</fullName>
    </submittedName>
</protein>
<accession>A0A4Y2LUZ2</accession>
<evidence type="ECO:0000313" key="1">
    <source>
        <dbReference type="EMBL" id="GBN18352.1"/>
    </source>
</evidence>
<dbReference type="AlphaFoldDB" id="A0A4Y2LUZ2"/>
<reference evidence="1 2" key="1">
    <citation type="journal article" date="2019" name="Sci. Rep.">
        <title>Orb-weaving spider Araneus ventricosus genome elucidates the spidroin gene catalogue.</title>
        <authorList>
            <person name="Kono N."/>
            <person name="Nakamura H."/>
            <person name="Ohtoshi R."/>
            <person name="Moran D.A.P."/>
            <person name="Shinohara A."/>
            <person name="Yoshida Y."/>
            <person name="Fujiwara M."/>
            <person name="Mori M."/>
            <person name="Tomita M."/>
            <person name="Arakawa K."/>
        </authorList>
    </citation>
    <scope>NUCLEOTIDE SEQUENCE [LARGE SCALE GENOMIC DNA]</scope>
</reference>
<organism evidence="1 2">
    <name type="scientific">Araneus ventricosus</name>
    <name type="common">Orbweaver spider</name>
    <name type="synonym">Epeira ventricosa</name>
    <dbReference type="NCBI Taxonomy" id="182803"/>
    <lineage>
        <taxon>Eukaryota</taxon>
        <taxon>Metazoa</taxon>
        <taxon>Ecdysozoa</taxon>
        <taxon>Arthropoda</taxon>
        <taxon>Chelicerata</taxon>
        <taxon>Arachnida</taxon>
        <taxon>Araneae</taxon>
        <taxon>Araneomorphae</taxon>
        <taxon>Entelegynae</taxon>
        <taxon>Araneoidea</taxon>
        <taxon>Araneidae</taxon>
        <taxon>Araneus</taxon>
    </lineage>
</organism>